<gene>
    <name evidence="1" type="ORF">EV182_005815</name>
</gene>
<dbReference type="EMBL" id="JAMZIH010002194">
    <property type="protein sequence ID" value="KAJ1677608.1"/>
    <property type="molecule type" value="Genomic_DNA"/>
</dbReference>
<name>A0ACC1HM32_9FUNG</name>
<dbReference type="Proteomes" id="UP001145114">
    <property type="component" value="Unassembled WGS sequence"/>
</dbReference>
<sequence>MRSSARNDPSLVTTSITKMAAPSDGLDLPYYTKFLLISGFLASYNPTKMDVQYFARTKGDGGFGIKRRGRKPKAKEAMANGMDRQQLLGPKAFPIERMLAIFYSILDNPVDCTVNVYSQVASLITLRLLVRTTPMDKLETMRCRCNVSYDFIRQVSQSVMFDIDRYLYNFV</sequence>
<accession>A0ACC1HM32</accession>
<keyword evidence="2" id="KW-1185">Reference proteome</keyword>
<comment type="caution">
    <text evidence="1">The sequence shown here is derived from an EMBL/GenBank/DDBJ whole genome shotgun (WGS) entry which is preliminary data.</text>
</comment>
<organism evidence="1 2">
    <name type="scientific">Spiromyces aspiralis</name>
    <dbReference type="NCBI Taxonomy" id="68401"/>
    <lineage>
        <taxon>Eukaryota</taxon>
        <taxon>Fungi</taxon>
        <taxon>Fungi incertae sedis</taxon>
        <taxon>Zoopagomycota</taxon>
        <taxon>Kickxellomycotina</taxon>
        <taxon>Kickxellomycetes</taxon>
        <taxon>Kickxellales</taxon>
        <taxon>Kickxellaceae</taxon>
        <taxon>Spiromyces</taxon>
    </lineage>
</organism>
<reference evidence="1" key="1">
    <citation type="submission" date="2022-06" db="EMBL/GenBank/DDBJ databases">
        <title>Phylogenomic reconstructions and comparative analyses of Kickxellomycotina fungi.</title>
        <authorList>
            <person name="Reynolds N.K."/>
            <person name="Stajich J.E."/>
            <person name="Barry K."/>
            <person name="Grigoriev I.V."/>
            <person name="Crous P."/>
            <person name="Smith M.E."/>
        </authorList>
    </citation>
    <scope>NUCLEOTIDE SEQUENCE</scope>
    <source>
        <strain evidence="1">RSA 2271</strain>
    </source>
</reference>
<protein>
    <submittedName>
        <fullName evidence="1">Uncharacterized protein</fullName>
    </submittedName>
</protein>
<proteinExistence type="predicted"/>
<evidence type="ECO:0000313" key="2">
    <source>
        <dbReference type="Proteomes" id="UP001145114"/>
    </source>
</evidence>
<evidence type="ECO:0000313" key="1">
    <source>
        <dbReference type="EMBL" id="KAJ1677608.1"/>
    </source>
</evidence>